<sequence>MSDILIDNKDFYNFEVKFLQYFSFITKLTVVLFIVGFFQSKPTFIVQFNFVVKVILALFLIYRFNSYRKHKIEFTELDRKVCYSAGIYIILISFFDLINHYTNAIRSNYILPMTEPIIQMFKKSLKNPSL</sequence>
<keyword evidence="1" id="KW-0472">Membrane</keyword>
<proteinExistence type="predicted"/>
<dbReference type="EMBL" id="MN740395">
    <property type="protein sequence ID" value="QHU04281.1"/>
    <property type="molecule type" value="Genomic_DNA"/>
</dbReference>
<name>A0A6C0JH53_9ZZZZ</name>
<reference evidence="2" key="1">
    <citation type="journal article" date="2020" name="Nature">
        <title>Giant virus diversity and host interactions through global metagenomics.</title>
        <authorList>
            <person name="Schulz F."/>
            <person name="Roux S."/>
            <person name="Paez-Espino D."/>
            <person name="Jungbluth S."/>
            <person name="Walsh D.A."/>
            <person name="Denef V.J."/>
            <person name="McMahon K.D."/>
            <person name="Konstantinidis K.T."/>
            <person name="Eloe-Fadrosh E.A."/>
            <person name="Kyrpides N.C."/>
            <person name="Woyke T."/>
        </authorList>
    </citation>
    <scope>NUCLEOTIDE SEQUENCE</scope>
    <source>
        <strain evidence="2">GVMAG-M-3300027708-39</strain>
    </source>
</reference>
<organism evidence="2">
    <name type="scientific">viral metagenome</name>
    <dbReference type="NCBI Taxonomy" id="1070528"/>
    <lineage>
        <taxon>unclassified sequences</taxon>
        <taxon>metagenomes</taxon>
        <taxon>organismal metagenomes</taxon>
    </lineage>
</organism>
<keyword evidence="1" id="KW-1133">Transmembrane helix</keyword>
<dbReference type="AlphaFoldDB" id="A0A6C0JH53"/>
<accession>A0A6C0JH53</accession>
<keyword evidence="1" id="KW-0812">Transmembrane</keyword>
<feature type="transmembrane region" description="Helical" evidence="1">
    <location>
        <begin position="44"/>
        <end position="62"/>
    </location>
</feature>
<evidence type="ECO:0000256" key="1">
    <source>
        <dbReference type="SAM" id="Phobius"/>
    </source>
</evidence>
<feature type="transmembrane region" description="Helical" evidence="1">
    <location>
        <begin position="82"/>
        <end position="101"/>
    </location>
</feature>
<feature type="transmembrane region" description="Helical" evidence="1">
    <location>
        <begin position="21"/>
        <end position="38"/>
    </location>
</feature>
<protein>
    <submittedName>
        <fullName evidence="2">Uncharacterized protein</fullName>
    </submittedName>
</protein>
<evidence type="ECO:0000313" key="2">
    <source>
        <dbReference type="EMBL" id="QHU04281.1"/>
    </source>
</evidence>